<dbReference type="InterPro" id="IPR014729">
    <property type="entry name" value="Rossmann-like_a/b/a_fold"/>
</dbReference>
<comment type="caution">
    <text evidence="2">The sequence shown here is derived from an EMBL/GenBank/DDBJ whole genome shotgun (WGS) entry which is preliminary data.</text>
</comment>
<sequence>MLCFNCQTKVICYSSQLSRNLSFSLKRSINLEHKNALCTWTGGHESSLTLLHALKNYTVKCLVTPTVESDFNTFHLQLLPPSILRAQADLIKQPLLILNTSYNEYESAFSQALNSLKKHKMNTLIFSTIRHNLAKQSLENLCHNLGIKSYFPLWERYEEGLLSEFLEMGFKAKIIAVNEKFLTRDFLGKDLDKDVIEEFRQRKIDLFGENGEYQTLLYEAPFFSEPLQIKEGDINLRNGNWTLDVTLNSSLN</sequence>
<feature type="domain" description="Diphthamide synthase" evidence="1">
    <location>
        <begin position="38"/>
        <end position="247"/>
    </location>
</feature>
<dbReference type="InterPro" id="IPR002761">
    <property type="entry name" value="Diphthami_syn_dom"/>
</dbReference>
<keyword evidence="2" id="KW-0436">Ligase</keyword>
<dbReference type="Pfam" id="PF01902">
    <property type="entry name" value="Diphthami_syn_2"/>
    <property type="match status" value="1"/>
</dbReference>
<reference evidence="2" key="1">
    <citation type="submission" date="2018-04" db="EMBL/GenBank/DDBJ databases">
        <title>Draft genome sequence of the Candidatus Spirobacillus cienkowskii, a pathogen of freshwater Daphnia species, reconstructed from hemolymph metagenomic reads.</title>
        <authorList>
            <person name="Bresciani L."/>
            <person name="Lemos L.N."/>
            <person name="Wale N."/>
            <person name="Lin J.Y."/>
            <person name="Fernandes G.R."/>
            <person name="Duffy M.A."/>
            <person name="Rodrigues J.M."/>
        </authorList>
    </citation>
    <scope>NUCLEOTIDE SEQUENCE [LARGE SCALE GENOMIC DNA]</scope>
    <source>
        <strain evidence="2">Binning01</strain>
    </source>
</reference>
<dbReference type="NCBIfam" id="TIGR00290">
    <property type="entry name" value="MJ0570_dom"/>
    <property type="match status" value="1"/>
</dbReference>
<evidence type="ECO:0000313" key="3">
    <source>
        <dbReference type="Proteomes" id="UP000253934"/>
    </source>
</evidence>
<dbReference type="SUPFAM" id="SSF52402">
    <property type="entry name" value="Adenine nucleotide alpha hydrolases-like"/>
    <property type="match status" value="1"/>
</dbReference>
<dbReference type="GO" id="GO:0017178">
    <property type="term" value="F:diphthine-ammonia ligase activity"/>
    <property type="evidence" value="ECO:0007669"/>
    <property type="project" value="UniProtKB-EC"/>
</dbReference>
<gene>
    <name evidence="2" type="ORF">DCC88_07040</name>
</gene>
<organism evidence="2 3">
    <name type="scientific">Spirobacillus cienkowskii</name>
    <dbReference type="NCBI Taxonomy" id="495820"/>
    <lineage>
        <taxon>Bacteria</taxon>
        <taxon>Pseudomonadati</taxon>
        <taxon>Bdellovibrionota</taxon>
        <taxon>Oligoflexia</taxon>
        <taxon>Silvanigrellales</taxon>
        <taxon>Spirobacillus</taxon>
    </lineage>
</organism>
<dbReference type="EC" id="6.3.1.14" evidence="2"/>
<name>A0A369KRM8_9BACT</name>
<accession>A0A369KRM8</accession>
<protein>
    <submittedName>
        <fullName evidence="2">Diphthine--ammonia ligase</fullName>
        <ecNumber evidence="2">6.3.1.14</ecNumber>
    </submittedName>
</protein>
<dbReference type="Gene3D" id="3.40.50.620">
    <property type="entry name" value="HUPs"/>
    <property type="match status" value="1"/>
</dbReference>
<evidence type="ECO:0000313" key="2">
    <source>
        <dbReference type="EMBL" id="RDB36040.1"/>
    </source>
</evidence>
<proteinExistence type="predicted"/>
<evidence type="ECO:0000259" key="1">
    <source>
        <dbReference type="Pfam" id="PF01902"/>
    </source>
</evidence>
<dbReference type="AlphaFoldDB" id="A0A369KRM8"/>
<dbReference type="Proteomes" id="UP000253934">
    <property type="component" value="Unassembled WGS sequence"/>
</dbReference>
<keyword evidence="3" id="KW-1185">Reference proteome</keyword>
<dbReference type="EMBL" id="QOVW01000068">
    <property type="protein sequence ID" value="RDB36040.1"/>
    <property type="molecule type" value="Genomic_DNA"/>
</dbReference>
<dbReference type="Gene3D" id="3.90.1490.10">
    <property type="entry name" value="putative n-type atp pyrophosphatase, domain 2"/>
    <property type="match status" value="1"/>
</dbReference>